<accession>A0A1I3S9A7</accession>
<evidence type="ECO:0000256" key="1">
    <source>
        <dbReference type="ARBA" id="ARBA00001936"/>
    </source>
</evidence>
<gene>
    <name evidence="8" type="primary">ade</name>
    <name evidence="11" type="ORF">SAMN05421852_11232</name>
</gene>
<organism evidence="11 12">
    <name type="scientific">Thermoflavimicrobium dichotomicum</name>
    <dbReference type="NCBI Taxonomy" id="46223"/>
    <lineage>
        <taxon>Bacteria</taxon>
        <taxon>Bacillati</taxon>
        <taxon>Bacillota</taxon>
        <taxon>Bacilli</taxon>
        <taxon>Bacillales</taxon>
        <taxon>Thermoactinomycetaceae</taxon>
        <taxon>Thermoflavimicrobium</taxon>
    </lineage>
</organism>
<evidence type="ECO:0000256" key="6">
    <source>
        <dbReference type="ARBA" id="ARBA00047720"/>
    </source>
</evidence>
<dbReference type="AlphaFoldDB" id="A0A1I3S9A7"/>
<dbReference type="PANTHER" id="PTHR11113:SF2">
    <property type="entry name" value="ADENINE DEAMINASE"/>
    <property type="match status" value="1"/>
</dbReference>
<evidence type="ECO:0000259" key="9">
    <source>
        <dbReference type="Pfam" id="PF01979"/>
    </source>
</evidence>
<dbReference type="NCBIfam" id="TIGR01178">
    <property type="entry name" value="ade"/>
    <property type="match status" value="1"/>
</dbReference>
<dbReference type="Pfam" id="PF13382">
    <property type="entry name" value="Adenine_deam_C"/>
    <property type="match status" value="1"/>
</dbReference>
<evidence type="ECO:0000259" key="10">
    <source>
        <dbReference type="Pfam" id="PF13382"/>
    </source>
</evidence>
<dbReference type="InterPro" id="IPR006680">
    <property type="entry name" value="Amidohydro-rel"/>
</dbReference>
<dbReference type="RefSeq" id="WP_093230639.1">
    <property type="nucleotide sequence ID" value="NZ_FORR01000012.1"/>
</dbReference>
<keyword evidence="12" id="KW-1185">Reference proteome</keyword>
<keyword evidence="4 8" id="KW-0378">Hydrolase</keyword>
<evidence type="ECO:0000256" key="4">
    <source>
        <dbReference type="ARBA" id="ARBA00022801"/>
    </source>
</evidence>
<protein>
    <recommendedName>
        <fullName evidence="7 8">Adenine deaminase</fullName>
        <shortName evidence="8">Adenase</shortName>
        <shortName evidence="8">Adenine aminase</shortName>
        <ecNumber evidence="3 8">3.5.4.2</ecNumber>
    </recommendedName>
</protein>
<dbReference type="STRING" id="46223.SAMN05421852_11232"/>
<dbReference type="CDD" id="cd01295">
    <property type="entry name" value="AdeC"/>
    <property type="match status" value="1"/>
</dbReference>
<dbReference type="InterPro" id="IPR011059">
    <property type="entry name" value="Metal-dep_hydrolase_composite"/>
</dbReference>
<dbReference type="OrthoDB" id="9775607at2"/>
<dbReference type="GO" id="GO:0000034">
    <property type="term" value="F:adenine deaminase activity"/>
    <property type="evidence" value="ECO:0007669"/>
    <property type="project" value="UniProtKB-UniRule"/>
</dbReference>
<feature type="domain" description="Amidohydrolase-related" evidence="9">
    <location>
        <begin position="67"/>
        <end position="350"/>
    </location>
</feature>
<dbReference type="InterPro" id="IPR026912">
    <property type="entry name" value="Adenine_deam_C"/>
</dbReference>
<sequence>MSDLSILKRRILVSGKKQLADLVVRNGKIVNVFTGELMEGDIAIVDGMIAGIGSYEGMEVIDAQGKFIVPGFIDGHVHIESAMVTPAEFCRIVLPHGVTTIIADPHEIANVSGTEGIQYMLDASESLPFDAYFMLPSCVPATPFENAGARLDAKDMDHLYAHPRVLGLGEVMDFPSISGTQENMLQKIAAAHAKKAKIDGHAAGISREDLSIYMAAGIRTDHECINAQEAKDRLDLGMYLMVRQGSVARDLEALLPAVTPQNARRCLFVTDDKHLDDLLEEGSIDCNVRLAIKNGIPAITAIQMATLNSAECFGLHHLGAIAPGYQADFLLLEDLEQITIHQVYKKGKLVAEQGKIIETAFSDHPTHSTPSILKDSVRIGKITGDQLAIPLSSNQCHVIEIIPNSLVTNHLVEQVDIENGCFVPSITKDQLKIAVIERHRATGNIGLGIVKGFGIKKGAIASTVTHDSHNLIVVGQNDQDMLAAIHHLKRIQGGLAVVCEGRILASLPLPIAGLMTDRTQQEIYKHLKQLNRAAREIGVSKELNPFLTLSFLALPVIPYLKITDLGLFHFSSFSHISVEQRPHDSTLGTGTHRNPLS</sequence>
<comment type="cofactor">
    <cofactor evidence="1 8">
        <name>Mn(2+)</name>
        <dbReference type="ChEBI" id="CHEBI:29035"/>
    </cofactor>
</comment>
<evidence type="ECO:0000313" key="11">
    <source>
        <dbReference type="EMBL" id="SFJ54121.1"/>
    </source>
</evidence>
<dbReference type="Gene3D" id="3.20.20.140">
    <property type="entry name" value="Metal-dependent hydrolases"/>
    <property type="match status" value="1"/>
</dbReference>
<dbReference type="Pfam" id="PF01979">
    <property type="entry name" value="Amidohydro_1"/>
    <property type="match status" value="1"/>
</dbReference>
<name>A0A1I3S9A7_9BACL</name>
<dbReference type="InterPro" id="IPR032466">
    <property type="entry name" value="Metal_Hydrolase"/>
</dbReference>
<feature type="domain" description="Adenine deaminase C-terminal" evidence="10">
    <location>
        <begin position="406"/>
        <end position="573"/>
    </location>
</feature>
<dbReference type="Gene3D" id="2.30.40.10">
    <property type="entry name" value="Urease, subunit C, domain 1"/>
    <property type="match status" value="1"/>
</dbReference>
<dbReference type="EC" id="3.5.4.2" evidence="3 8"/>
<dbReference type="SUPFAM" id="SSF51338">
    <property type="entry name" value="Composite domain of metallo-dependent hydrolases"/>
    <property type="match status" value="1"/>
</dbReference>
<evidence type="ECO:0000313" key="12">
    <source>
        <dbReference type="Proteomes" id="UP000199545"/>
    </source>
</evidence>
<proteinExistence type="inferred from homology"/>
<dbReference type="InterPro" id="IPR006679">
    <property type="entry name" value="Adenine_deam"/>
</dbReference>
<dbReference type="Proteomes" id="UP000199545">
    <property type="component" value="Unassembled WGS sequence"/>
</dbReference>
<comment type="similarity">
    <text evidence="2 8">Belongs to the metallo-dependent hydrolases superfamily. Adenine deaminase family.</text>
</comment>
<dbReference type="HAMAP" id="MF_01518">
    <property type="entry name" value="Adenine_deamin"/>
    <property type="match status" value="1"/>
</dbReference>
<evidence type="ECO:0000256" key="5">
    <source>
        <dbReference type="ARBA" id="ARBA00023211"/>
    </source>
</evidence>
<dbReference type="GO" id="GO:0006146">
    <property type="term" value="P:adenine catabolic process"/>
    <property type="evidence" value="ECO:0007669"/>
    <property type="project" value="InterPro"/>
</dbReference>
<evidence type="ECO:0000256" key="3">
    <source>
        <dbReference type="ARBA" id="ARBA00012782"/>
    </source>
</evidence>
<evidence type="ECO:0000256" key="2">
    <source>
        <dbReference type="ARBA" id="ARBA00006773"/>
    </source>
</evidence>
<comment type="catalytic activity">
    <reaction evidence="6 8">
        <text>adenine + H2O + H(+) = hypoxanthine + NH4(+)</text>
        <dbReference type="Rhea" id="RHEA:23688"/>
        <dbReference type="ChEBI" id="CHEBI:15377"/>
        <dbReference type="ChEBI" id="CHEBI:15378"/>
        <dbReference type="ChEBI" id="CHEBI:16708"/>
        <dbReference type="ChEBI" id="CHEBI:17368"/>
        <dbReference type="ChEBI" id="CHEBI:28938"/>
        <dbReference type="EC" id="3.5.4.2"/>
    </reaction>
</comment>
<dbReference type="SUPFAM" id="SSF51556">
    <property type="entry name" value="Metallo-dependent hydrolases"/>
    <property type="match status" value="1"/>
</dbReference>
<keyword evidence="5 8" id="KW-0464">Manganese</keyword>
<evidence type="ECO:0000256" key="7">
    <source>
        <dbReference type="ARBA" id="ARBA00069718"/>
    </source>
</evidence>
<dbReference type="PANTHER" id="PTHR11113">
    <property type="entry name" value="N-ACETYLGLUCOSAMINE-6-PHOSPHATE DEACETYLASE"/>
    <property type="match status" value="1"/>
</dbReference>
<reference evidence="11 12" key="1">
    <citation type="submission" date="2016-10" db="EMBL/GenBank/DDBJ databases">
        <authorList>
            <person name="de Groot N.N."/>
        </authorList>
    </citation>
    <scope>NUCLEOTIDE SEQUENCE [LARGE SCALE GENOMIC DNA]</scope>
    <source>
        <strain evidence="11 12">DSM 44778</strain>
    </source>
</reference>
<dbReference type="EMBL" id="FORR01000012">
    <property type="protein sequence ID" value="SFJ54121.1"/>
    <property type="molecule type" value="Genomic_DNA"/>
</dbReference>
<evidence type="ECO:0000256" key="8">
    <source>
        <dbReference type="HAMAP-Rule" id="MF_01518"/>
    </source>
</evidence>
<dbReference type="FunFam" id="3.20.20.140:FF:000016">
    <property type="entry name" value="Adenine deaminase"/>
    <property type="match status" value="1"/>
</dbReference>